<name>A0ABW0ERN1_9PSEU</name>
<feature type="transmembrane region" description="Helical" evidence="5">
    <location>
        <begin position="94"/>
        <end position="114"/>
    </location>
</feature>
<gene>
    <name evidence="6" type="ORF">ACFPM7_16885</name>
</gene>
<evidence type="ECO:0000313" key="7">
    <source>
        <dbReference type="Proteomes" id="UP001596157"/>
    </source>
</evidence>
<dbReference type="PANTHER" id="PTHR32322:SF2">
    <property type="entry name" value="EAMA DOMAIN-CONTAINING PROTEIN"/>
    <property type="match status" value="1"/>
</dbReference>
<evidence type="ECO:0000256" key="2">
    <source>
        <dbReference type="ARBA" id="ARBA00022692"/>
    </source>
</evidence>
<dbReference type="InterPro" id="IPR050638">
    <property type="entry name" value="AA-Vitamin_Transporters"/>
</dbReference>
<dbReference type="RefSeq" id="WP_378248578.1">
    <property type="nucleotide sequence ID" value="NZ_JBHSKF010000007.1"/>
</dbReference>
<feature type="transmembrane region" description="Helical" evidence="5">
    <location>
        <begin position="121"/>
        <end position="140"/>
    </location>
</feature>
<organism evidence="6 7">
    <name type="scientific">Actinokineospora guangxiensis</name>
    <dbReference type="NCBI Taxonomy" id="1490288"/>
    <lineage>
        <taxon>Bacteria</taxon>
        <taxon>Bacillati</taxon>
        <taxon>Actinomycetota</taxon>
        <taxon>Actinomycetes</taxon>
        <taxon>Pseudonocardiales</taxon>
        <taxon>Pseudonocardiaceae</taxon>
        <taxon>Actinokineospora</taxon>
    </lineage>
</organism>
<feature type="transmembrane region" description="Helical" evidence="5">
    <location>
        <begin position="179"/>
        <end position="208"/>
    </location>
</feature>
<feature type="transmembrane region" description="Helical" evidence="5">
    <location>
        <begin position="69"/>
        <end position="88"/>
    </location>
</feature>
<keyword evidence="7" id="KW-1185">Reference proteome</keyword>
<accession>A0ABW0ERN1</accession>
<keyword evidence="3 5" id="KW-1133">Transmembrane helix</keyword>
<dbReference type="PANTHER" id="PTHR32322">
    <property type="entry name" value="INNER MEMBRANE TRANSPORTER"/>
    <property type="match status" value="1"/>
</dbReference>
<evidence type="ECO:0000313" key="6">
    <source>
        <dbReference type="EMBL" id="MFC5288734.1"/>
    </source>
</evidence>
<dbReference type="EMBL" id="JBHSKF010000007">
    <property type="protein sequence ID" value="MFC5288734.1"/>
    <property type="molecule type" value="Genomic_DNA"/>
</dbReference>
<evidence type="ECO:0000256" key="5">
    <source>
        <dbReference type="SAM" id="Phobius"/>
    </source>
</evidence>
<keyword evidence="2 5" id="KW-0812">Transmembrane</keyword>
<protein>
    <submittedName>
        <fullName evidence="6">EamA family transporter</fullName>
    </submittedName>
</protein>
<evidence type="ECO:0000256" key="1">
    <source>
        <dbReference type="ARBA" id="ARBA00004141"/>
    </source>
</evidence>
<feature type="transmembrane region" description="Helical" evidence="5">
    <location>
        <begin position="146"/>
        <end position="167"/>
    </location>
</feature>
<comment type="subcellular location">
    <subcellularLocation>
        <location evidence="1">Membrane</location>
        <topology evidence="1">Multi-pass membrane protein</topology>
    </subcellularLocation>
</comment>
<feature type="transmembrane region" description="Helical" evidence="5">
    <location>
        <begin position="39"/>
        <end position="57"/>
    </location>
</feature>
<dbReference type="Proteomes" id="UP001596157">
    <property type="component" value="Unassembled WGS sequence"/>
</dbReference>
<sequence length="243" mass="24114">MSPNRSKIFLACAGLLWGTGGLAGALLHAHTGLHPVAVAAYRLLIGGVVATAALVALRVPAPRSRPAILRLLTAGTLLGLFQAGHVAAVTLTSVGLATLLTIGSAPIFAALASGDRSRRTVTAVALSVFGLALLAGSPAVEAGWQAAAGVALSLATGAVFATLTLVTRRPVEGLTSGTTTAWGLLIGGVLLLPIALPIGLTATTLAILLLDDPVTPFTLVGAACLAAALLLNATTGPRLPTSH</sequence>
<keyword evidence="4 5" id="KW-0472">Membrane</keyword>
<proteinExistence type="predicted"/>
<comment type="caution">
    <text evidence="6">The sequence shown here is derived from an EMBL/GenBank/DDBJ whole genome shotgun (WGS) entry which is preliminary data.</text>
</comment>
<evidence type="ECO:0000256" key="4">
    <source>
        <dbReference type="ARBA" id="ARBA00023136"/>
    </source>
</evidence>
<reference evidence="7" key="1">
    <citation type="journal article" date="2019" name="Int. J. Syst. Evol. Microbiol.">
        <title>The Global Catalogue of Microorganisms (GCM) 10K type strain sequencing project: providing services to taxonomists for standard genome sequencing and annotation.</title>
        <authorList>
            <consortium name="The Broad Institute Genomics Platform"/>
            <consortium name="The Broad Institute Genome Sequencing Center for Infectious Disease"/>
            <person name="Wu L."/>
            <person name="Ma J."/>
        </authorList>
    </citation>
    <scope>NUCLEOTIDE SEQUENCE [LARGE SCALE GENOMIC DNA]</scope>
    <source>
        <strain evidence="7">CCUG 59778</strain>
    </source>
</reference>
<evidence type="ECO:0000256" key="3">
    <source>
        <dbReference type="ARBA" id="ARBA00022989"/>
    </source>
</evidence>
<feature type="transmembrane region" description="Helical" evidence="5">
    <location>
        <begin position="214"/>
        <end position="233"/>
    </location>
</feature>